<organism evidence="2 3">
    <name type="scientific">Aquibacillus koreensis</name>
    <dbReference type="NCBI Taxonomy" id="279446"/>
    <lineage>
        <taxon>Bacteria</taxon>
        <taxon>Bacillati</taxon>
        <taxon>Bacillota</taxon>
        <taxon>Bacilli</taxon>
        <taxon>Bacillales</taxon>
        <taxon>Bacillaceae</taxon>
        <taxon>Aquibacillus</taxon>
    </lineage>
</organism>
<dbReference type="PROSITE" id="PS51257">
    <property type="entry name" value="PROKAR_LIPOPROTEIN"/>
    <property type="match status" value="1"/>
</dbReference>
<accession>A0A9X3WM50</accession>
<dbReference type="Gene3D" id="2.50.20.20">
    <property type="match status" value="1"/>
</dbReference>
<keyword evidence="3" id="KW-1185">Reference proteome</keyword>
<dbReference type="InterPro" id="IPR046720">
    <property type="entry name" value="DUF6612"/>
</dbReference>
<keyword evidence="1" id="KW-0732">Signal</keyword>
<gene>
    <name evidence="2" type="ORF">NC661_12260</name>
</gene>
<evidence type="ECO:0000313" key="3">
    <source>
        <dbReference type="Proteomes" id="UP001145072"/>
    </source>
</evidence>
<evidence type="ECO:0008006" key="4">
    <source>
        <dbReference type="Google" id="ProtNLM"/>
    </source>
</evidence>
<reference evidence="2" key="1">
    <citation type="submission" date="2022-06" db="EMBL/GenBank/DDBJ databases">
        <title>Aquibacillus sp. a new bacterium isolated from soil saline samples.</title>
        <authorList>
            <person name="Galisteo C."/>
            <person name="De La Haba R."/>
            <person name="Sanchez-Porro C."/>
            <person name="Ventosa A."/>
        </authorList>
    </citation>
    <scope>NUCLEOTIDE SEQUENCE</scope>
    <source>
        <strain evidence="2">JCM 12387</strain>
    </source>
</reference>
<evidence type="ECO:0000256" key="1">
    <source>
        <dbReference type="SAM" id="SignalP"/>
    </source>
</evidence>
<sequence>MRKSLLLLSTFIIITVLSACSESERSNAKDIFLNAMESSQEMQSFELQMELEQSFGNEELSNTEGFEAFNMSTDTKMQMEPLAFHQTMDTMGMTIEMYYTPDGVFLQQFEDQWLKASQEQFNELNELIGVSQNMTPVDQLEELEEYVEDFSIEENADHYVLTVDAKDIDMEEILKSQLGENIPTDELTDEMMESVSVNNLHYTISIEKETYYPTSLVIDMNVVIEEDGQETTIVQKVDATYSNYNEVDEIIVPEEVQSNAVEM</sequence>
<protein>
    <recommendedName>
        <fullName evidence="4">Lipoprotein</fullName>
    </recommendedName>
</protein>
<proteinExistence type="predicted"/>
<name>A0A9X3WM50_9BACI</name>
<dbReference type="Pfam" id="PF20316">
    <property type="entry name" value="DUF6612"/>
    <property type="match status" value="1"/>
</dbReference>
<comment type="caution">
    <text evidence="2">The sequence shown here is derived from an EMBL/GenBank/DDBJ whole genome shotgun (WGS) entry which is preliminary data.</text>
</comment>
<evidence type="ECO:0000313" key="2">
    <source>
        <dbReference type="EMBL" id="MDC3421143.1"/>
    </source>
</evidence>
<dbReference type="EMBL" id="JAMQJZ010000009">
    <property type="protein sequence ID" value="MDC3421143.1"/>
    <property type="molecule type" value="Genomic_DNA"/>
</dbReference>
<dbReference type="RefSeq" id="WP_259871786.1">
    <property type="nucleotide sequence ID" value="NZ_JAMQJZ010000009.1"/>
</dbReference>
<dbReference type="AlphaFoldDB" id="A0A9X3WM50"/>
<feature type="signal peptide" evidence="1">
    <location>
        <begin position="1"/>
        <end position="19"/>
    </location>
</feature>
<dbReference type="Proteomes" id="UP001145072">
    <property type="component" value="Unassembled WGS sequence"/>
</dbReference>
<feature type="chain" id="PRO_5040718562" description="Lipoprotein" evidence="1">
    <location>
        <begin position="20"/>
        <end position="263"/>
    </location>
</feature>